<dbReference type="SMART" id="SM00275">
    <property type="entry name" value="G_alpha"/>
    <property type="match status" value="1"/>
</dbReference>
<dbReference type="InterPro" id="IPR011025">
    <property type="entry name" value="GproteinA_insert"/>
</dbReference>
<sequence>MGNKKNKQKKKDSKKNELLEKQIKNEKKQEGKEVKLLVLGTGESGKSTFVKQIQLIFKSGFDQKTKELYKETIRHNLVKDTKILVTGMGTLEIDFEPENMVLARELLRSEDKQCTEQTEELNNTIETLWQDSGLKECFDARSLLQIPDTHGYYLDNLERITQENYEPTDQDILYCRIPTTGVNSVDFEVEGNPWLVVDVGGQRSERRKWIHHFGDVTMIAYVVALSEYDQKLFEDEAINRMVESISLFESTANNEFFEGMNCIIMFNKIDLFEKKLTKTSLKKWFTEYQGEDNDIESAKQFLSNLFIEVGKNEKREIFPLYTCGTDTNNIKTIFESIQKILMEAHEKKYKNL</sequence>
<keyword evidence="7" id="KW-1185">Reference proteome</keyword>
<keyword evidence="1" id="KW-0479">Metal-binding</keyword>
<reference evidence="6" key="1">
    <citation type="submission" date="2022-08" db="EMBL/GenBank/DDBJ databases">
        <title>Novel sulfate-reducing endosymbionts in the free-living metamonad Anaeramoeba.</title>
        <authorList>
            <person name="Jerlstrom-Hultqvist J."/>
            <person name="Cepicka I."/>
            <person name="Gallot-Lavallee L."/>
            <person name="Salas-Leiva D."/>
            <person name="Curtis B.A."/>
            <person name="Zahonova K."/>
            <person name="Pipaliya S."/>
            <person name="Dacks J."/>
            <person name="Roger A.J."/>
        </authorList>
    </citation>
    <scope>NUCLEOTIDE SEQUENCE</scope>
    <source>
        <strain evidence="6">Schooner1</strain>
    </source>
</reference>
<keyword evidence="4" id="KW-0807">Transducer</keyword>
<dbReference type="CDD" id="cd00066">
    <property type="entry name" value="G-alpha"/>
    <property type="match status" value="1"/>
</dbReference>
<evidence type="ECO:0000256" key="1">
    <source>
        <dbReference type="ARBA" id="ARBA00022723"/>
    </source>
</evidence>
<dbReference type="Gene3D" id="1.10.400.10">
    <property type="entry name" value="GI Alpha 1, domain 2-like"/>
    <property type="match status" value="1"/>
</dbReference>
<evidence type="ECO:0000256" key="4">
    <source>
        <dbReference type="ARBA" id="ARBA00023224"/>
    </source>
</evidence>
<dbReference type="EMBL" id="JAOAOG010000163">
    <property type="protein sequence ID" value="KAJ6244626.1"/>
    <property type="molecule type" value="Genomic_DNA"/>
</dbReference>
<protein>
    <submittedName>
        <fullName evidence="6">Guanine nucleotide-binding protein g(O) subunit alpha</fullName>
    </submittedName>
</protein>
<gene>
    <name evidence="6" type="ORF">M0813_21212</name>
</gene>
<dbReference type="PANTHER" id="PTHR10218">
    <property type="entry name" value="GTP-BINDING PROTEIN ALPHA SUBUNIT"/>
    <property type="match status" value="1"/>
</dbReference>
<dbReference type="PRINTS" id="PR00318">
    <property type="entry name" value="GPROTEINA"/>
</dbReference>
<dbReference type="Pfam" id="PF00503">
    <property type="entry name" value="G-alpha"/>
    <property type="match status" value="1"/>
</dbReference>
<dbReference type="PROSITE" id="PS51882">
    <property type="entry name" value="G_ALPHA"/>
    <property type="match status" value="1"/>
</dbReference>
<feature type="region of interest" description="Disordered" evidence="5">
    <location>
        <begin position="1"/>
        <end position="29"/>
    </location>
</feature>
<feature type="compositionally biased region" description="Basic and acidic residues" evidence="5">
    <location>
        <begin position="14"/>
        <end position="29"/>
    </location>
</feature>
<dbReference type="InterPro" id="IPR001019">
    <property type="entry name" value="Gprotein_alpha_su"/>
</dbReference>
<keyword evidence="3" id="KW-0342">GTP-binding</keyword>
<comment type="caution">
    <text evidence="6">The sequence shown here is derived from an EMBL/GenBank/DDBJ whole genome shotgun (WGS) entry which is preliminary data.</text>
</comment>
<evidence type="ECO:0000313" key="6">
    <source>
        <dbReference type="EMBL" id="KAJ6244626.1"/>
    </source>
</evidence>
<evidence type="ECO:0000256" key="2">
    <source>
        <dbReference type="ARBA" id="ARBA00022741"/>
    </source>
</evidence>
<accession>A0ABQ8YJ00</accession>
<dbReference type="SUPFAM" id="SSF47895">
    <property type="entry name" value="Transducin (alpha subunit), insertion domain"/>
    <property type="match status" value="1"/>
</dbReference>
<organism evidence="6 7">
    <name type="scientific">Anaeramoeba flamelloides</name>
    <dbReference type="NCBI Taxonomy" id="1746091"/>
    <lineage>
        <taxon>Eukaryota</taxon>
        <taxon>Metamonada</taxon>
        <taxon>Anaeramoebidae</taxon>
        <taxon>Anaeramoeba</taxon>
    </lineage>
</organism>
<proteinExistence type="predicted"/>
<evidence type="ECO:0000256" key="3">
    <source>
        <dbReference type="ARBA" id="ARBA00023134"/>
    </source>
</evidence>
<name>A0ABQ8YJ00_9EUKA</name>
<dbReference type="Gene3D" id="3.40.50.300">
    <property type="entry name" value="P-loop containing nucleotide triphosphate hydrolases"/>
    <property type="match status" value="1"/>
</dbReference>
<feature type="compositionally biased region" description="Basic residues" evidence="5">
    <location>
        <begin position="1"/>
        <end position="13"/>
    </location>
</feature>
<dbReference type="PANTHER" id="PTHR10218:SF302">
    <property type="entry name" value="GUANINE NUCLEOTIDE-BINDING PROTEIN ALPHA-5 SUBUNIT"/>
    <property type="match status" value="1"/>
</dbReference>
<evidence type="ECO:0000256" key="5">
    <source>
        <dbReference type="SAM" id="MobiDB-lite"/>
    </source>
</evidence>
<dbReference type="InterPro" id="IPR027417">
    <property type="entry name" value="P-loop_NTPase"/>
</dbReference>
<keyword evidence="2" id="KW-0547">Nucleotide-binding</keyword>
<dbReference type="Proteomes" id="UP001150062">
    <property type="component" value="Unassembled WGS sequence"/>
</dbReference>
<evidence type="ECO:0000313" key="7">
    <source>
        <dbReference type="Proteomes" id="UP001150062"/>
    </source>
</evidence>
<dbReference type="SUPFAM" id="SSF52540">
    <property type="entry name" value="P-loop containing nucleoside triphosphate hydrolases"/>
    <property type="match status" value="1"/>
</dbReference>